<feature type="compositionally biased region" description="Basic and acidic residues" evidence="1">
    <location>
        <begin position="932"/>
        <end position="947"/>
    </location>
</feature>
<reference evidence="3 4" key="1">
    <citation type="submission" date="2019-06" db="EMBL/GenBank/DDBJ databases">
        <title>Complete genome sequence of Antarcticibacterium flavum KCTC 52984T from an Antarctic marine sediment.</title>
        <authorList>
            <person name="Lee Y.M."/>
            <person name="Shin S.C."/>
        </authorList>
    </citation>
    <scope>NUCLEOTIDE SEQUENCE [LARGE SCALE GENOMIC DNA]</scope>
    <source>
        <strain evidence="3 4">KCTC 52984</strain>
    </source>
</reference>
<feature type="region of interest" description="Disordered" evidence="1">
    <location>
        <begin position="932"/>
        <end position="972"/>
    </location>
</feature>
<feature type="region of interest" description="Disordered" evidence="1">
    <location>
        <begin position="260"/>
        <end position="280"/>
    </location>
</feature>
<dbReference type="GO" id="GO:0004222">
    <property type="term" value="F:metalloendopeptidase activity"/>
    <property type="evidence" value="ECO:0007669"/>
    <property type="project" value="TreeGrafter"/>
</dbReference>
<name>A0A5B7WZ66_9FLAO</name>
<dbReference type="InterPro" id="IPR016047">
    <property type="entry name" value="M23ase_b-sheet_dom"/>
</dbReference>
<evidence type="ECO:0000259" key="2">
    <source>
        <dbReference type="Pfam" id="PF01551"/>
    </source>
</evidence>
<keyword evidence="4" id="KW-1185">Reference proteome</keyword>
<gene>
    <name evidence="3" type="ORF">FHG64_02840</name>
</gene>
<dbReference type="InterPro" id="IPR050570">
    <property type="entry name" value="Cell_wall_metabolism_enzyme"/>
</dbReference>
<dbReference type="CDD" id="cd12797">
    <property type="entry name" value="M23_peptidase"/>
    <property type="match status" value="1"/>
</dbReference>
<dbReference type="OrthoDB" id="9809488at2"/>
<dbReference type="RefSeq" id="WP_139064984.1">
    <property type="nucleotide sequence ID" value="NZ_CP040812.1"/>
</dbReference>
<evidence type="ECO:0000313" key="3">
    <source>
        <dbReference type="EMBL" id="QCY68409.1"/>
    </source>
</evidence>
<dbReference type="Gene3D" id="2.70.70.10">
    <property type="entry name" value="Glucose Permease (Domain IIA)"/>
    <property type="match status" value="1"/>
</dbReference>
<organism evidence="3 4">
    <name type="scientific">Antarcticibacterium flavum</name>
    <dbReference type="NCBI Taxonomy" id="2058175"/>
    <lineage>
        <taxon>Bacteria</taxon>
        <taxon>Pseudomonadati</taxon>
        <taxon>Bacteroidota</taxon>
        <taxon>Flavobacteriia</taxon>
        <taxon>Flavobacteriales</taxon>
        <taxon>Flavobacteriaceae</taxon>
        <taxon>Antarcticibacterium</taxon>
    </lineage>
</organism>
<dbReference type="Pfam" id="PF01551">
    <property type="entry name" value="Peptidase_M23"/>
    <property type="match status" value="1"/>
</dbReference>
<sequence>MSPIINLIKTEYHTLQPQEILQSSPIVLMGVTTKMEKLLKTKEIFSVFDLSSSKLFNDAVSISKVDENIKNPFHLHGQAASDMVKNNITPLAELPFAGIEVLDLIEQNEIQDFKQTLNVETVRDLAIFPPFTAAVKILNSVYFPESQVGFDPEAPTDLIPKTGEYPTERVQFTTLLLDEIHSKGTSIDLTSDNFSPIDIGKVTNMTGFEKIATGALLTFNQSWFMQGVTLGQLLHSTALAPGESTRIVVIDWSRKTRASQTESITEQDELTNETRHARSINEVTNAVATEAQQGFSESSSSSTSLQVGISEAGDSGLLGAIFGGGSGGYSEAYAENSAAATSFSSSWGQREVAASMAQHINDRTHQHAHSTRSRRASVVKEVSQSEHEQVSSRVITNYNHMHALTIQYYEVVQVYRVEVELNKAEKCLYIPLKLIDFSKEEIIEKFRLTLLRSALSRDIRQLLMNYEVVEFAPGKDLKKYPNLNPALINAISTGILSTAVMSAGTSHISRRISADDPETNDKPKISFKKPIAQQILDGLWSESQLSHISNMFDISIIRPKSSSIFIPVDALIKEAMTNDEKLSIKIYLKNGTIVESLTTEISVSNITKISVKGSHPDKDILGKVTLTLSKNGVIFPLELPTVTVNKGSNETIIVVVNNAGINKNLKEHLNGNKLHYSLAIFRSLDTAQMAALLAGYTYKVSNKNIPVSQLVDPKPIGYVGNYLVFKMTIDTTLDAEWEKWLKERNVKKGIKKQDIVPLSSGGVFAEAVLGRFNCAEKLDITRFWNWQDSPIPIQPAEIAAIQTGSRATQENVTPGQLSNPIINMQAPTTLPDPTGMAGILAAIQNGNMFRDMSGLSATIGLAQAALQATTQAATAAGQQAGTNMSTHLQAQVERAKVIGDLAKAALTAYTGVPLDGDKEAAGKNASKDGAKINYFDKNKTGGTEKGETPSSPNPPANSSSKGKTSSNYTDNPAALSSVWGSAGQSQGELINQLGEILDKGVGGGNSAVAASTYSFTPQTVESKFEHTSNPRYHQKITFKEEVTKDKIIFSASNATEDYIEIYVSFSDLVNMESEPGDISGKPVLLAPGESDKHIAKLKMKDPGVQPSYKVSRNFSIGDSAASSDGTLFALPYKKNKKFEVSQTFSGTSTHNNAQNQHAVDFLMPLDTVICAARAGKVVDLEDSYPNNTNDNSKLNYIRILHTDKTYSQYLHLTKDGATVSLGDTVTEGQAIGKSGNSGKSSGPHLHISVAKGAGDGTLKTINWKFKDKNGDSFIPEKGKEYKNE</sequence>
<dbReference type="Proteomes" id="UP000309016">
    <property type="component" value="Chromosome"/>
</dbReference>
<protein>
    <submittedName>
        <fullName evidence="3">M23 family metallopeptidase</fullName>
    </submittedName>
</protein>
<dbReference type="PANTHER" id="PTHR21666:SF294">
    <property type="entry name" value="PEPTIDASE M23"/>
    <property type="match status" value="1"/>
</dbReference>
<accession>A0A5B7WZ66</accession>
<dbReference type="KEGG" id="afla:FHG64_02840"/>
<dbReference type="InterPro" id="IPR011055">
    <property type="entry name" value="Dup_hybrid_motif"/>
</dbReference>
<feature type="domain" description="M23ase beta-sheet core" evidence="2">
    <location>
        <begin position="1156"/>
        <end position="1251"/>
    </location>
</feature>
<evidence type="ECO:0000313" key="4">
    <source>
        <dbReference type="Proteomes" id="UP000309016"/>
    </source>
</evidence>
<evidence type="ECO:0000256" key="1">
    <source>
        <dbReference type="SAM" id="MobiDB-lite"/>
    </source>
</evidence>
<dbReference type="EMBL" id="CP040812">
    <property type="protein sequence ID" value="QCY68409.1"/>
    <property type="molecule type" value="Genomic_DNA"/>
</dbReference>
<dbReference type="PANTHER" id="PTHR21666">
    <property type="entry name" value="PEPTIDASE-RELATED"/>
    <property type="match status" value="1"/>
</dbReference>
<dbReference type="SUPFAM" id="SSF51261">
    <property type="entry name" value="Duplicated hybrid motif"/>
    <property type="match status" value="1"/>
</dbReference>
<proteinExistence type="predicted"/>
<feature type="compositionally biased region" description="Polar residues" evidence="1">
    <location>
        <begin position="961"/>
        <end position="970"/>
    </location>
</feature>